<dbReference type="PANTHER" id="PTHR40644:SF1">
    <property type="entry name" value="UPF0653 PROTEIN C607.02C"/>
    <property type="match status" value="1"/>
</dbReference>
<evidence type="ECO:0000256" key="1">
    <source>
        <dbReference type="SAM" id="MobiDB-lite"/>
    </source>
</evidence>
<feature type="region of interest" description="Disordered" evidence="1">
    <location>
        <begin position="1455"/>
        <end position="1503"/>
    </location>
</feature>
<evidence type="ECO:0000313" key="4">
    <source>
        <dbReference type="EMBL" id="KAF4975096.1"/>
    </source>
</evidence>
<feature type="region of interest" description="Disordered" evidence="1">
    <location>
        <begin position="1"/>
        <end position="116"/>
    </location>
</feature>
<comment type="caution">
    <text evidence="4">The sequence shown here is derived from an EMBL/GenBank/DDBJ whole genome shotgun (WGS) entry which is preliminary data.</text>
</comment>
<feature type="domain" description="Transcription factor tau subunit sfc3/Tfc3 C-terminal" evidence="3">
    <location>
        <begin position="1801"/>
        <end position="2211"/>
    </location>
</feature>
<accession>A0A8H4UF44</accession>
<feature type="compositionally biased region" description="Basic and acidic residues" evidence="1">
    <location>
        <begin position="54"/>
        <end position="66"/>
    </location>
</feature>
<feature type="region of interest" description="Disordered" evidence="1">
    <location>
        <begin position="1716"/>
        <end position="1772"/>
    </location>
</feature>
<sequence length="2269" mass="254257">MPHKHKRKRGNDEAEFNLPPSQRARPLPVVSKNANKDDAKKTTKVTSKNPPKKGAKDLPDNKDAAPKVKKGKKGRQEHDAPRAFRRLMSVAQGRKVRSGLDNGDGGKAAAKEASEKLKIRPGEDMRAFAQRVDASLPVAGLTKKTAIKDGKDEVGLKVFRTRKERNMHKLYEQWRVEEQKIQDKREEEADEAIGRELDEDPSGTTALAQAQLNEATAKSTRRKRGKVDDDPWAELKKKRAEAKISLHEQAQAPPELNKNTSRQLKIASGDATADVGNIPKSAGSLKRREELQEVRADVMDAYRKIREHEQAKLLAKPLQFSIAPAIPTSSASTTPSNERKKKFFKASLRLKYETYVNVDDMASELEGLIAGLLVHISCAGEQGKFDCFAIIHESDPEGQKHRTASTIWSWLVARRDISVGPDRRYNHLTLDEILALSPPTVATGQDEEPPGSSHSSQAAPHHILVYASEETMWESLTGHAVDYKRVPKSEWLLLLGIASTTTQGILQGDLGRLVDQDKRSVPKRTDALLKKGYIAKRTTLVRGTKTSKMWLKLFAPPLPKDGEGTDELRPDMTFTRQALVDNLDPVPWHIRWTGESIDYTALATSIMAISKEWGVLRMTDMKSKLGVLGMRWQMKVLAKVCRFLNSRGVIQYVAAKLEDKVFKDCIKYVRDFTPEDWSLYLATGKRQSKPPRNPDMDGLEGNKQLLGQASNVSEVSTAPPWSLDKPVPVIIAEMAQRLGDVGLTNPDVYALTLGPSYSRHLSSMTTALSVTNLQPPHLSHFQLRSEHTRAGKVASYRYFAANGSPSGSDEDHASNETGNTANGQSTSTTDLYGFSLFHSETLCNEASVSLIELCNLGMANRKPKKGRPKKLNIKKQKAAPAAKANPARKQLTPKDSPAPRQETITEENGTPQDEAVIAQNTAVQDPDVHLQDTTGPQEAVQHDGKISKPDDAPSTPHETDKLLVTLKVSGDALNRLPVTISTDVSTPARATRTRSVRSSAKKADVEITSATADVEDIEVENEAKQEAQPEIPNKNPLGSRKRGRPKKGEMRQKGNGPQNADGDSGSRPWVCEKCNGSWKNDIGLKYHLEKSRTPCNPSFDESAALPARRGRKRAVSEIEDPDASTAAPGASPRAKAADQKDSEAEERQQDSEYESLPTPAKRVSKLRGPVAARPTWSSRPTVSFKQDSFQVNPEWRRPPVASFDTPKKPTLPNGANGALVQTDDGQPRPVLGPLDRFNAFANSPKTPRSRSQRKDSQQVTETPQQEQSEPGREATNGLLNGSAVKSMSPAVVDSPVPKGKLIIRLCEIIQEILAEQSGAFPGGEALWRAMSIRWGEQFPAHAIPQVRTYQAAVRDLIKNKKAAEHFHTFRSSKGVTEKCHVVIQAGVDPFSPEATSMVERIKEAHPDVFIPPPFDAQIDPDLLKRGRRNLPEEVEMLNAPVYVARAAQKRALEEFDDYADDLPPPPKRARRRKKATRGNSLSPTRDGKTEDITWVSNSQEDENAEQGWYDHLDSFANSGAPEAIQFLEPNTFLEEDPPEWLSRRHSRDSPGIDIDPALDSRYLPGEMVFDKAILVSGDNGVWPYLSVQDFETQDASYTLRGWMPDMNWFAWSSMIDVVDQRALVLRRRKRQSRTDHGRYERFVERLHCCMDTERAWKDSFYHAPTGAAGPHNIFVTFFSGADMEMLDVPALSWPQDWQLTPKSFPSFVPDRRLLVDSSSSDEDNDAEWPRLPMPEPKPKPKPSKASVERVQTTASRRQQSQQPQQPQQPRVKRVRLVTRALMSISAETGQSGNCKTAKDVTEEADRLLAAFIAVRVLLGGSDKAIDWGLLLKLFPAVGLDEMRRFWINARRDQGPYIGKLTKDFQDKFLIAYQRDELPGFDFNDYDNYEWHELIDWTLELPRRKGVELPSTRRVLEDDFLSHKAPHVDNDWREKFYHVQSSVFSRFEATTCHPATITIDKMLSGLGEQVELSDKVIARSWIRSLCCTDDSRYSVDQIRQKFWSLAKGDQDRNNTLLKQAIDDLSKQRVICRSKKAPLGGRPYRLNEWYSHMMDKLAQRKKYKEAADFKVKLDTAFRRGDAFRVPFNLDDGSVMALTNLNASERIKLVPVDVPDIPLGFEPGNYESRKFPKSYYHFGMDAVPTASYKYDEDIDVLRKTIYEGPPTAGKEKESVLPQWVDFFGRRNAETWMDVLGACCFVFATRGYLTVEGVCSALKPILEEFEAQMVIDWGKKTGVLRESEDGLGVTAGEWWWLAVPWQWGRQLRRRGDD</sequence>
<evidence type="ECO:0000313" key="5">
    <source>
        <dbReference type="Proteomes" id="UP000635477"/>
    </source>
</evidence>
<proteinExistence type="predicted"/>
<organism evidence="4 5">
    <name type="scientific">Fusarium zealandicum</name>
    <dbReference type="NCBI Taxonomy" id="1053134"/>
    <lineage>
        <taxon>Eukaryota</taxon>
        <taxon>Fungi</taxon>
        <taxon>Dikarya</taxon>
        <taxon>Ascomycota</taxon>
        <taxon>Pezizomycotina</taxon>
        <taxon>Sordariomycetes</taxon>
        <taxon>Hypocreomycetidae</taxon>
        <taxon>Hypocreales</taxon>
        <taxon>Nectriaceae</taxon>
        <taxon>Fusarium</taxon>
        <taxon>Fusarium staphyleae species complex</taxon>
    </lineage>
</organism>
<feature type="compositionally biased region" description="Polar residues" evidence="1">
    <location>
        <begin position="202"/>
        <end position="218"/>
    </location>
</feature>
<dbReference type="Pfam" id="PF20222">
    <property type="entry name" value="DUF6581"/>
    <property type="match status" value="1"/>
</dbReference>
<dbReference type="Proteomes" id="UP000635477">
    <property type="component" value="Unassembled WGS sequence"/>
</dbReference>
<dbReference type="InterPro" id="IPR046488">
    <property type="entry name" value="Sfc3/Tfc3_C"/>
</dbReference>
<feature type="compositionally biased region" description="Basic residues" evidence="1">
    <location>
        <begin position="861"/>
        <end position="877"/>
    </location>
</feature>
<feature type="compositionally biased region" description="Polar residues" evidence="1">
    <location>
        <begin position="1257"/>
        <end position="1268"/>
    </location>
</feature>
<evidence type="ECO:0000259" key="3">
    <source>
        <dbReference type="Pfam" id="PF20222"/>
    </source>
</evidence>
<feature type="region of interest" description="Disordered" evidence="1">
    <location>
        <begin position="1089"/>
        <end position="1279"/>
    </location>
</feature>
<feature type="compositionally biased region" description="Polar residues" evidence="1">
    <location>
        <begin position="1175"/>
        <end position="1191"/>
    </location>
</feature>
<feature type="compositionally biased region" description="Low complexity" evidence="1">
    <location>
        <begin position="878"/>
        <end position="890"/>
    </location>
</feature>
<dbReference type="Pfam" id="PF04182">
    <property type="entry name" value="B-block_TFIIIC"/>
    <property type="match status" value="1"/>
</dbReference>
<reference evidence="4" key="2">
    <citation type="submission" date="2020-05" db="EMBL/GenBank/DDBJ databases">
        <authorList>
            <person name="Kim H.-S."/>
            <person name="Proctor R.H."/>
            <person name="Brown D.W."/>
        </authorList>
    </citation>
    <scope>NUCLEOTIDE SEQUENCE</scope>
    <source>
        <strain evidence="4">NRRL 22465</strain>
    </source>
</reference>
<dbReference type="OrthoDB" id="5403573at2759"/>
<keyword evidence="5" id="KW-1185">Reference proteome</keyword>
<dbReference type="EMBL" id="JABEYC010000675">
    <property type="protein sequence ID" value="KAF4975096.1"/>
    <property type="molecule type" value="Genomic_DNA"/>
</dbReference>
<name>A0A8H4UF44_9HYPO</name>
<feature type="compositionally biased region" description="Low complexity" evidence="1">
    <location>
        <begin position="1755"/>
        <end position="1769"/>
    </location>
</feature>
<feature type="region of interest" description="Disordered" evidence="1">
    <location>
        <begin position="801"/>
        <end position="827"/>
    </location>
</feature>
<dbReference type="InterPro" id="IPR007309">
    <property type="entry name" value="TFIIIC_Bblock-bd"/>
</dbReference>
<evidence type="ECO:0000259" key="2">
    <source>
        <dbReference type="Pfam" id="PF04182"/>
    </source>
</evidence>
<feature type="compositionally biased region" description="Basic and acidic residues" evidence="1">
    <location>
        <begin position="1135"/>
        <end position="1150"/>
    </location>
</feature>
<feature type="region of interest" description="Disordered" evidence="1">
    <location>
        <begin position="985"/>
        <end position="1067"/>
    </location>
</feature>
<dbReference type="PANTHER" id="PTHR40644">
    <property type="entry name" value="UPF0653 PROTEIN C607.02C"/>
    <property type="match status" value="1"/>
</dbReference>
<feature type="region of interest" description="Disordered" evidence="1">
    <location>
        <begin position="927"/>
        <end position="957"/>
    </location>
</feature>
<feature type="region of interest" description="Disordered" evidence="1">
    <location>
        <begin position="178"/>
        <end position="232"/>
    </location>
</feature>
<feature type="compositionally biased region" description="Basic and acidic residues" evidence="1">
    <location>
        <begin position="940"/>
        <end position="957"/>
    </location>
</feature>
<protein>
    <submittedName>
        <fullName evidence="4">Uncharacterized protein</fullName>
    </submittedName>
</protein>
<gene>
    <name evidence="4" type="ORF">FZEAL_8075</name>
</gene>
<feature type="region of interest" description="Disordered" evidence="1">
    <location>
        <begin position="683"/>
        <end position="702"/>
    </location>
</feature>
<feature type="compositionally biased region" description="Polar residues" evidence="1">
    <location>
        <begin position="815"/>
        <end position="827"/>
    </location>
</feature>
<feature type="region of interest" description="Disordered" evidence="1">
    <location>
        <begin position="860"/>
        <end position="913"/>
    </location>
</feature>
<feature type="domain" description="B-block binding subunit of TFIIIC" evidence="2">
    <location>
        <begin position="488"/>
        <end position="555"/>
    </location>
</feature>
<reference evidence="4" key="1">
    <citation type="journal article" date="2020" name="BMC Genomics">
        <title>Correction to: Identification and distribution of gene clusters required for synthesis of sphingolipid metabolism inhibitors in diverse species of the filamentous fungus Fusarium.</title>
        <authorList>
            <person name="Kim H.S."/>
            <person name="Lohmar J.M."/>
            <person name="Busman M."/>
            <person name="Brown D.W."/>
            <person name="Naumann T.A."/>
            <person name="Divon H.H."/>
            <person name="Lysoe E."/>
            <person name="Uhlig S."/>
            <person name="Proctor R.H."/>
        </authorList>
    </citation>
    <scope>NUCLEOTIDE SEQUENCE</scope>
    <source>
        <strain evidence="4">NRRL 22465</strain>
    </source>
</reference>
<feature type="compositionally biased region" description="Basic residues" evidence="1">
    <location>
        <begin position="1467"/>
        <end position="1476"/>
    </location>
</feature>
<feature type="compositionally biased region" description="Basic and acidic residues" evidence="1">
    <location>
        <begin position="178"/>
        <end position="196"/>
    </location>
</feature>